<evidence type="ECO:0000313" key="2">
    <source>
        <dbReference type="Proteomes" id="UP000032233"/>
    </source>
</evidence>
<protein>
    <submittedName>
        <fullName evidence="1">Uncharacterized protein</fullName>
    </submittedName>
</protein>
<proteinExistence type="predicted"/>
<dbReference type="EMBL" id="AZAC01000078">
    <property type="protein sequence ID" value="KIX10972.1"/>
    <property type="molecule type" value="Genomic_DNA"/>
</dbReference>
<dbReference type="InParanoid" id="A0A0D2G7R3"/>
<dbReference type="STRING" id="1429043.X474_26660"/>
<accession>A0A0D2G7R3</accession>
<gene>
    <name evidence="1" type="ORF">X474_26660</name>
</gene>
<organism evidence="1 2">
    <name type="scientific">Dethiosulfatarculus sandiegensis</name>
    <dbReference type="NCBI Taxonomy" id="1429043"/>
    <lineage>
        <taxon>Bacteria</taxon>
        <taxon>Pseudomonadati</taxon>
        <taxon>Thermodesulfobacteriota</taxon>
        <taxon>Desulfarculia</taxon>
        <taxon>Desulfarculales</taxon>
        <taxon>Desulfarculaceae</taxon>
        <taxon>Dethiosulfatarculus</taxon>
    </lineage>
</organism>
<reference evidence="1 2" key="1">
    <citation type="submission" date="2013-11" db="EMBL/GenBank/DDBJ databases">
        <title>Metagenomic analysis of a methanogenic consortium involved in long chain n-alkane degradation.</title>
        <authorList>
            <person name="Davidova I.A."/>
            <person name="Callaghan A.V."/>
            <person name="Wawrik B."/>
            <person name="Pruitt S."/>
            <person name="Marks C."/>
            <person name="Duncan K.E."/>
            <person name="Suflita J.M."/>
        </authorList>
    </citation>
    <scope>NUCLEOTIDE SEQUENCE [LARGE SCALE GENOMIC DNA]</scope>
    <source>
        <strain evidence="1 2">SPR</strain>
    </source>
</reference>
<keyword evidence="2" id="KW-1185">Reference proteome</keyword>
<dbReference type="AlphaFoldDB" id="A0A0D2G7R3"/>
<comment type="caution">
    <text evidence="1">The sequence shown here is derived from an EMBL/GenBank/DDBJ whole genome shotgun (WGS) entry which is preliminary data.</text>
</comment>
<dbReference type="Proteomes" id="UP000032233">
    <property type="component" value="Unassembled WGS sequence"/>
</dbReference>
<name>A0A0D2G7R3_9BACT</name>
<sequence>METINIRLFNPADSHLVTMIFEQLLGGWADLMPPQEARLFKNRQLPGDFSIQLFWGVEQKEKTPLGTHLAESLRLKGMVNHFFWKGEAKHIFPKKHAN</sequence>
<evidence type="ECO:0000313" key="1">
    <source>
        <dbReference type="EMBL" id="KIX10972.1"/>
    </source>
</evidence>